<evidence type="ECO:0000256" key="3">
    <source>
        <dbReference type="ARBA" id="ARBA00022801"/>
    </source>
</evidence>
<dbReference type="InterPro" id="IPR016071">
    <property type="entry name" value="Staphylococal_nuclease_OB-fold"/>
</dbReference>
<keyword evidence="5" id="KW-0614">Plasmid</keyword>
<dbReference type="GO" id="GO:0003676">
    <property type="term" value="F:nucleic acid binding"/>
    <property type="evidence" value="ECO:0007669"/>
    <property type="project" value="InterPro"/>
</dbReference>
<organism evidence="5">
    <name type="scientific">Chlorobium phaeovibrioides</name>
    <dbReference type="NCBI Taxonomy" id="1094"/>
    <lineage>
        <taxon>Bacteria</taxon>
        <taxon>Pseudomonadati</taxon>
        <taxon>Chlorobiota</taxon>
        <taxon>Chlorobiia</taxon>
        <taxon>Chlorobiales</taxon>
        <taxon>Chlorobiaceae</taxon>
        <taxon>Chlorobium/Pelodictyon group</taxon>
        <taxon>Chlorobium</taxon>
    </lineage>
</organism>
<geneLocation type="plasmid" evidence="5">
    <name>pl1</name>
</geneLocation>
<comment type="caution">
    <text evidence="5">The sequence shown here is derived from an EMBL/GenBank/DDBJ whole genome shotgun (WGS) entry which is preliminary data.</text>
</comment>
<dbReference type="EMBL" id="VMRG01000003">
    <property type="protein sequence ID" value="KAA6230501.1"/>
    <property type="molecule type" value="Genomic_DNA"/>
</dbReference>
<evidence type="ECO:0000259" key="4">
    <source>
        <dbReference type="PROSITE" id="PS50830"/>
    </source>
</evidence>
<dbReference type="PROSITE" id="PS50830">
    <property type="entry name" value="TNASE_3"/>
    <property type="match status" value="1"/>
</dbReference>
<dbReference type="InterPro" id="IPR035437">
    <property type="entry name" value="SNase_OB-fold_sf"/>
</dbReference>
<dbReference type="Pfam" id="PF00565">
    <property type="entry name" value="SNase"/>
    <property type="match status" value="1"/>
</dbReference>
<dbReference type="PROSITE" id="PS01123">
    <property type="entry name" value="TNASE_1"/>
    <property type="match status" value="1"/>
</dbReference>
<evidence type="ECO:0000256" key="2">
    <source>
        <dbReference type="ARBA" id="ARBA00022759"/>
    </source>
</evidence>
<evidence type="ECO:0000313" key="5">
    <source>
        <dbReference type="EMBL" id="KAA6230501.1"/>
    </source>
</evidence>
<dbReference type="PANTHER" id="PTHR12302:SF3">
    <property type="entry name" value="SERINE_THREONINE-PROTEIN KINASE 31"/>
    <property type="match status" value="1"/>
</dbReference>
<dbReference type="RefSeq" id="WP_151418953.1">
    <property type="nucleotide sequence ID" value="NZ_CM018433.1"/>
</dbReference>
<dbReference type="GO" id="GO:0005737">
    <property type="term" value="C:cytoplasm"/>
    <property type="evidence" value="ECO:0007669"/>
    <property type="project" value="TreeGrafter"/>
</dbReference>
<dbReference type="PANTHER" id="PTHR12302">
    <property type="entry name" value="EBNA2 BINDING PROTEIN P100"/>
    <property type="match status" value="1"/>
</dbReference>
<gene>
    <name evidence="5" type="ORF">FP507_10815</name>
</gene>
<dbReference type="Gene3D" id="2.40.50.90">
    <property type="match status" value="1"/>
</dbReference>
<evidence type="ECO:0000256" key="1">
    <source>
        <dbReference type="ARBA" id="ARBA00022722"/>
    </source>
</evidence>
<dbReference type="InterPro" id="IPR002071">
    <property type="entry name" value="Thermonucl_AS"/>
</dbReference>
<name>A0A5M8I5G6_CHLPH</name>
<proteinExistence type="predicted"/>
<keyword evidence="2" id="KW-0255">Endonuclease</keyword>
<protein>
    <recommendedName>
        <fullName evidence="4">TNase-like domain-containing protein</fullName>
    </recommendedName>
</protein>
<reference evidence="5" key="1">
    <citation type="submission" date="2019-07" db="EMBL/GenBank/DDBJ databases">
        <title>Draft genome Sequence of Chlorobium phaeovibrioides sp. strain PhvTcv-s14, from the Phylum Chlorobi.</title>
        <authorList>
            <person name="Babenko V."/>
            <person name="Boldyreva D."/>
            <person name="Kanygina A."/>
            <person name="Selezneva O."/>
            <person name="Akopiyan T."/>
            <person name="Lunina O."/>
        </authorList>
    </citation>
    <scope>NUCLEOTIDE SEQUENCE [LARGE SCALE GENOMIC DNA]</scope>
    <source>
        <strain evidence="5">GrTcv12</strain>
        <plasmid evidence="5">pl1</plasmid>
    </source>
</reference>
<dbReference type="AlphaFoldDB" id="A0A5M8I5G6"/>
<dbReference type="Proteomes" id="UP000327458">
    <property type="component" value="Plasmid pl1"/>
</dbReference>
<dbReference type="SUPFAM" id="SSF50199">
    <property type="entry name" value="Staphylococcal nuclease"/>
    <property type="match status" value="1"/>
</dbReference>
<keyword evidence="3" id="KW-0378">Hydrolase</keyword>
<keyword evidence="1" id="KW-0540">Nuclease</keyword>
<accession>A0A5M8I5G6</accession>
<dbReference type="CDD" id="cd00175">
    <property type="entry name" value="SNc"/>
    <property type="match status" value="1"/>
</dbReference>
<dbReference type="GO" id="GO:0016787">
    <property type="term" value="F:hydrolase activity"/>
    <property type="evidence" value="ECO:0007669"/>
    <property type="project" value="UniProtKB-KW"/>
</dbReference>
<dbReference type="GO" id="GO:0004519">
    <property type="term" value="F:endonuclease activity"/>
    <property type="evidence" value="ECO:0007669"/>
    <property type="project" value="UniProtKB-KW"/>
</dbReference>
<feature type="domain" description="TNase-like" evidence="4">
    <location>
        <begin position="29"/>
        <end position="150"/>
    </location>
</feature>
<dbReference type="SMART" id="SM00318">
    <property type="entry name" value="SNc"/>
    <property type="match status" value="1"/>
</dbReference>
<sequence length="165" mass="18868">MLINPSFYRRLLVLIILVVSAATQCALAERMTGRVVGVTDGDTIKLLLPGNYQEKVRLYGIDCPEKKQPFGTKAKQFASDMVFGKVVEVDRIDKDRYGRTIGWVTVNGRSLNRELLSAGLAWHYRQYSSDISLARLESAARSRRIGLWSEPQPIAPWEWRRSRRK</sequence>